<dbReference type="PROSITE" id="PS50206">
    <property type="entry name" value="RHODANESE_3"/>
    <property type="match status" value="1"/>
</dbReference>
<dbReference type="Pfam" id="PF00581">
    <property type="entry name" value="Rhodanese"/>
    <property type="match status" value="1"/>
</dbReference>
<evidence type="ECO:0000259" key="2">
    <source>
        <dbReference type="PROSITE" id="PS50206"/>
    </source>
</evidence>
<dbReference type="EMBL" id="AZGB01000005">
    <property type="protein sequence ID" value="KRM07620.1"/>
    <property type="molecule type" value="Genomic_DNA"/>
</dbReference>
<sequence length="137" mass="15769">MILLGTISIWVVLNIVLAIILLGIVGYQFYIWYCGRKVATLLDNDKFKAGMHRAQIIDLREQSNFDKGHILGARNLPFSQFKISRESIRKDMPVYLYDQGKALSTRAAVQLNKLGYQNIYILKDGFERWDGKTKKAK</sequence>
<gene>
    <name evidence="3" type="ORF">FC89_GL000059</name>
</gene>
<dbReference type="InterPro" id="IPR001763">
    <property type="entry name" value="Rhodanese-like_dom"/>
</dbReference>
<keyword evidence="4" id="KW-1185">Reference proteome</keyword>
<dbReference type="CDD" id="cd00158">
    <property type="entry name" value="RHOD"/>
    <property type="match status" value="1"/>
</dbReference>
<dbReference type="STRING" id="1423750.FC89_GL000059"/>
<dbReference type="AlphaFoldDB" id="A0A0R1VW01"/>
<accession>A0A0R1VW01</accession>
<keyword evidence="1" id="KW-0472">Membrane</keyword>
<dbReference type="PANTHER" id="PTHR43031:SF18">
    <property type="entry name" value="RHODANESE-RELATED SULFURTRANSFERASES"/>
    <property type="match status" value="1"/>
</dbReference>
<feature type="transmembrane region" description="Helical" evidence="1">
    <location>
        <begin position="7"/>
        <end position="33"/>
    </location>
</feature>
<keyword evidence="1" id="KW-1133">Transmembrane helix</keyword>
<proteinExistence type="predicted"/>
<dbReference type="Gene3D" id="3.40.250.10">
    <property type="entry name" value="Rhodanese-like domain"/>
    <property type="match status" value="1"/>
</dbReference>
<dbReference type="SMART" id="SM00450">
    <property type="entry name" value="RHOD"/>
    <property type="match status" value="1"/>
</dbReference>
<evidence type="ECO:0000313" key="4">
    <source>
        <dbReference type="Proteomes" id="UP000051451"/>
    </source>
</evidence>
<organism evidence="3 4">
    <name type="scientific">Liquorilactobacillus ghanensis DSM 18630</name>
    <dbReference type="NCBI Taxonomy" id="1423750"/>
    <lineage>
        <taxon>Bacteria</taxon>
        <taxon>Bacillati</taxon>
        <taxon>Bacillota</taxon>
        <taxon>Bacilli</taxon>
        <taxon>Lactobacillales</taxon>
        <taxon>Lactobacillaceae</taxon>
        <taxon>Liquorilactobacillus</taxon>
    </lineage>
</organism>
<reference evidence="3 4" key="1">
    <citation type="journal article" date="2015" name="Genome Announc.">
        <title>Expanding the biotechnology potential of lactobacilli through comparative genomics of 213 strains and associated genera.</title>
        <authorList>
            <person name="Sun Z."/>
            <person name="Harris H.M."/>
            <person name="McCann A."/>
            <person name="Guo C."/>
            <person name="Argimon S."/>
            <person name="Zhang W."/>
            <person name="Yang X."/>
            <person name="Jeffery I.B."/>
            <person name="Cooney J.C."/>
            <person name="Kagawa T.F."/>
            <person name="Liu W."/>
            <person name="Song Y."/>
            <person name="Salvetti E."/>
            <person name="Wrobel A."/>
            <person name="Rasinkangas P."/>
            <person name="Parkhill J."/>
            <person name="Rea M.C."/>
            <person name="O'Sullivan O."/>
            <person name="Ritari J."/>
            <person name="Douillard F.P."/>
            <person name="Paul Ross R."/>
            <person name="Yang R."/>
            <person name="Briner A.E."/>
            <person name="Felis G.E."/>
            <person name="de Vos W.M."/>
            <person name="Barrangou R."/>
            <person name="Klaenhammer T.R."/>
            <person name="Caufield P.W."/>
            <person name="Cui Y."/>
            <person name="Zhang H."/>
            <person name="O'Toole P.W."/>
        </authorList>
    </citation>
    <scope>NUCLEOTIDE SEQUENCE [LARGE SCALE GENOMIC DNA]</scope>
    <source>
        <strain evidence="3 4">DSM 18630</strain>
    </source>
</reference>
<evidence type="ECO:0000256" key="1">
    <source>
        <dbReference type="SAM" id="Phobius"/>
    </source>
</evidence>
<keyword evidence="1" id="KW-0812">Transmembrane</keyword>
<comment type="caution">
    <text evidence="3">The sequence shown here is derived from an EMBL/GenBank/DDBJ whole genome shotgun (WGS) entry which is preliminary data.</text>
</comment>
<protein>
    <recommendedName>
        <fullName evidence="2">Rhodanese domain-containing protein</fullName>
    </recommendedName>
</protein>
<dbReference type="InterPro" id="IPR036873">
    <property type="entry name" value="Rhodanese-like_dom_sf"/>
</dbReference>
<dbReference type="Proteomes" id="UP000051451">
    <property type="component" value="Unassembled WGS sequence"/>
</dbReference>
<dbReference type="InterPro" id="IPR050229">
    <property type="entry name" value="GlpE_sulfurtransferase"/>
</dbReference>
<dbReference type="PANTHER" id="PTHR43031">
    <property type="entry name" value="FAD-DEPENDENT OXIDOREDUCTASE"/>
    <property type="match status" value="1"/>
</dbReference>
<feature type="domain" description="Rhodanese" evidence="2">
    <location>
        <begin position="50"/>
        <end position="135"/>
    </location>
</feature>
<name>A0A0R1VW01_9LACO</name>
<evidence type="ECO:0000313" key="3">
    <source>
        <dbReference type="EMBL" id="KRM07620.1"/>
    </source>
</evidence>
<dbReference type="PATRIC" id="fig|1423750.3.peg.60"/>
<dbReference type="SUPFAM" id="SSF52821">
    <property type="entry name" value="Rhodanese/Cell cycle control phosphatase"/>
    <property type="match status" value="1"/>
</dbReference>